<dbReference type="Proteomes" id="UP001236270">
    <property type="component" value="Unassembled WGS sequence"/>
</dbReference>
<evidence type="ECO:0000313" key="2">
    <source>
        <dbReference type="EMBL" id="MDQ2310060.1"/>
    </source>
</evidence>
<organism evidence="2 3">
    <name type="scientific">Pluralibacter gergoviae</name>
    <name type="common">Enterobacter gergoviae</name>
    <dbReference type="NCBI Taxonomy" id="61647"/>
    <lineage>
        <taxon>Bacteria</taxon>
        <taxon>Pseudomonadati</taxon>
        <taxon>Pseudomonadota</taxon>
        <taxon>Gammaproteobacteria</taxon>
        <taxon>Enterobacterales</taxon>
        <taxon>Enterobacteriaceae</taxon>
        <taxon>Pluralibacter</taxon>
    </lineage>
</organism>
<comment type="caution">
    <text evidence="2">The sequence shown here is derived from an EMBL/GenBank/DDBJ whole genome shotgun (WGS) entry which is preliminary data.</text>
</comment>
<feature type="region of interest" description="Disordered" evidence="1">
    <location>
        <begin position="42"/>
        <end position="63"/>
    </location>
</feature>
<protein>
    <submittedName>
        <fullName evidence="2">Uncharacterized protein</fullName>
    </submittedName>
</protein>
<reference evidence="2" key="1">
    <citation type="submission" date="2023-08" db="EMBL/GenBank/DDBJ databases">
        <title>WGS of pathogenic bacterial species, Los Angeles County Public Health Laboratories.</title>
        <authorList>
            <person name="Garrigues J.M."/>
            <person name="Green N.M."/>
        </authorList>
    </citation>
    <scope>NUCLEOTIDE SEQUENCE</scope>
    <source>
        <strain evidence="2">LACPHL-BACT-2023-00068</strain>
    </source>
</reference>
<dbReference type="EMBL" id="JAVDNV010000008">
    <property type="protein sequence ID" value="MDQ2310060.1"/>
    <property type="molecule type" value="Genomic_DNA"/>
</dbReference>
<evidence type="ECO:0000313" key="3">
    <source>
        <dbReference type="Proteomes" id="UP001236270"/>
    </source>
</evidence>
<sequence>MLKQKKIEAVIDEMSRQLGHELNGQDRLLIRIKTASVLAAKQRHRQRMEAPSYQWKKPERRRR</sequence>
<dbReference type="RefSeq" id="WP_048253836.1">
    <property type="nucleotide sequence ID" value="NZ_CBCSIS010000010.1"/>
</dbReference>
<gene>
    <name evidence="2" type="ORF">RBJ30_13275</name>
</gene>
<accession>A0AAW8HR70</accession>
<name>A0AAW8HR70_PLUGE</name>
<proteinExistence type="predicted"/>
<evidence type="ECO:0000256" key="1">
    <source>
        <dbReference type="SAM" id="MobiDB-lite"/>
    </source>
</evidence>
<dbReference type="AlphaFoldDB" id="A0AAW8HR70"/>
<dbReference type="GeneID" id="61382065"/>